<dbReference type="InterPro" id="IPR001506">
    <property type="entry name" value="Peptidase_M12A"/>
</dbReference>
<name>A0A0B1RVD9_OESDE</name>
<keyword evidence="2 7" id="KW-0479">Metal-binding</keyword>
<evidence type="ECO:0000256" key="8">
    <source>
        <dbReference type="RuleBase" id="RU361183"/>
    </source>
</evidence>
<dbReference type="OrthoDB" id="5851760at2759"/>
<dbReference type="PANTHER" id="PTHR10127:SF780">
    <property type="entry name" value="METALLOENDOPEPTIDASE"/>
    <property type="match status" value="1"/>
</dbReference>
<comment type="cofactor">
    <cofactor evidence="7 8">
        <name>Zn(2+)</name>
        <dbReference type="ChEBI" id="CHEBI:29105"/>
    </cofactor>
    <text evidence="7 8">Binds 1 zinc ion per subunit.</text>
</comment>
<evidence type="ECO:0000256" key="2">
    <source>
        <dbReference type="ARBA" id="ARBA00022723"/>
    </source>
</evidence>
<evidence type="ECO:0000256" key="3">
    <source>
        <dbReference type="ARBA" id="ARBA00022801"/>
    </source>
</evidence>
<dbReference type="SMART" id="SM00235">
    <property type="entry name" value="ZnMc"/>
    <property type="match status" value="1"/>
</dbReference>
<protein>
    <recommendedName>
        <fullName evidence="8">Metalloendopeptidase</fullName>
        <ecNumber evidence="8">3.4.24.-</ecNumber>
    </recommendedName>
</protein>
<dbReference type="GO" id="GO:0004222">
    <property type="term" value="F:metalloendopeptidase activity"/>
    <property type="evidence" value="ECO:0007669"/>
    <property type="project" value="UniProtKB-UniRule"/>
</dbReference>
<organism evidence="10 11">
    <name type="scientific">Oesophagostomum dentatum</name>
    <name type="common">Nodular worm</name>
    <dbReference type="NCBI Taxonomy" id="61180"/>
    <lineage>
        <taxon>Eukaryota</taxon>
        <taxon>Metazoa</taxon>
        <taxon>Ecdysozoa</taxon>
        <taxon>Nematoda</taxon>
        <taxon>Chromadorea</taxon>
        <taxon>Rhabditida</taxon>
        <taxon>Rhabditina</taxon>
        <taxon>Rhabditomorpha</taxon>
        <taxon>Strongyloidea</taxon>
        <taxon>Strongylidae</taxon>
        <taxon>Oesophagostomum</taxon>
    </lineage>
</organism>
<evidence type="ECO:0000256" key="6">
    <source>
        <dbReference type="ARBA" id="ARBA00023157"/>
    </source>
</evidence>
<gene>
    <name evidence="10" type="ORF">OESDEN_23317</name>
</gene>
<comment type="caution">
    <text evidence="7">Lacks conserved residue(s) required for the propagation of feature annotation.</text>
</comment>
<evidence type="ECO:0000256" key="5">
    <source>
        <dbReference type="ARBA" id="ARBA00023049"/>
    </source>
</evidence>
<evidence type="ECO:0000256" key="7">
    <source>
        <dbReference type="PROSITE-ProRule" id="PRU01211"/>
    </source>
</evidence>
<keyword evidence="11" id="KW-1185">Reference proteome</keyword>
<sequence>DQAEEIAEDIENGETNRPKRQAFKDWRYPNTIWDQGLYYYFGSSANDKVRRAFLLGAEMWRKDTCINFTHSWTAPNRVRVIAGNGCWSYVGKIRRSPQDLSLGSGCEVSGARLVQTIYLQPGIAAHEIGHALGFFHTHSRHDRDQFITVYSGNIRHDWLDQFNRESTNTNDNYGITYDYGSLMHYGAHRLEIRRAKP</sequence>
<evidence type="ECO:0000313" key="10">
    <source>
        <dbReference type="EMBL" id="KHJ77063.1"/>
    </source>
</evidence>
<dbReference type="AlphaFoldDB" id="A0A0B1RVD9"/>
<dbReference type="GO" id="GO:0008270">
    <property type="term" value="F:zinc ion binding"/>
    <property type="evidence" value="ECO:0007669"/>
    <property type="project" value="UniProtKB-UniRule"/>
</dbReference>
<evidence type="ECO:0000313" key="11">
    <source>
        <dbReference type="Proteomes" id="UP000053660"/>
    </source>
</evidence>
<dbReference type="InterPro" id="IPR024079">
    <property type="entry name" value="MetalloPept_cat_dom_sf"/>
</dbReference>
<feature type="binding site" evidence="7">
    <location>
        <position position="136"/>
    </location>
    <ligand>
        <name>Zn(2+)</name>
        <dbReference type="ChEBI" id="CHEBI:29105"/>
        <note>catalytic</note>
    </ligand>
</feature>
<dbReference type="Pfam" id="PF01400">
    <property type="entry name" value="Astacin"/>
    <property type="match status" value="1"/>
</dbReference>
<keyword evidence="4 7" id="KW-0862">Zinc</keyword>
<feature type="binding site" evidence="7">
    <location>
        <position position="130"/>
    </location>
    <ligand>
        <name>Zn(2+)</name>
        <dbReference type="ChEBI" id="CHEBI:29105"/>
        <note>catalytic</note>
    </ligand>
</feature>
<reference evidence="10 11" key="1">
    <citation type="submission" date="2014-03" db="EMBL/GenBank/DDBJ databases">
        <title>Draft genome of the hookworm Oesophagostomum dentatum.</title>
        <authorList>
            <person name="Mitreva M."/>
        </authorList>
    </citation>
    <scope>NUCLEOTIDE SEQUENCE [LARGE SCALE GENOMIC DNA]</scope>
    <source>
        <strain evidence="10 11">OD-Hann</strain>
    </source>
</reference>
<dbReference type="EC" id="3.4.24.-" evidence="8"/>
<keyword evidence="3 7" id="KW-0378">Hydrolase</keyword>
<dbReference type="SUPFAM" id="SSF55486">
    <property type="entry name" value="Metalloproteases ('zincins'), catalytic domain"/>
    <property type="match status" value="1"/>
</dbReference>
<dbReference type="PANTHER" id="PTHR10127">
    <property type="entry name" value="DISCOIDIN, CUB, EGF, LAMININ , AND ZINC METALLOPROTEASE DOMAIN CONTAINING"/>
    <property type="match status" value="1"/>
</dbReference>
<dbReference type="CDD" id="cd04280">
    <property type="entry name" value="ZnMc_astacin_like"/>
    <property type="match status" value="1"/>
</dbReference>
<dbReference type="Proteomes" id="UP000053660">
    <property type="component" value="Unassembled WGS sequence"/>
</dbReference>
<keyword evidence="5 7" id="KW-0482">Metalloprotease</keyword>
<dbReference type="InterPro" id="IPR034035">
    <property type="entry name" value="Astacin-like_dom"/>
</dbReference>
<dbReference type="EMBL" id="KN611135">
    <property type="protein sequence ID" value="KHJ77063.1"/>
    <property type="molecule type" value="Genomic_DNA"/>
</dbReference>
<dbReference type="GO" id="GO:0006508">
    <property type="term" value="P:proteolysis"/>
    <property type="evidence" value="ECO:0007669"/>
    <property type="project" value="UniProtKB-KW"/>
</dbReference>
<dbReference type="InterPro" id="IPR006026">
    <property type="entry name" value="Peptidase_Metallo"/>
</dbReference>
<keyword evidence="6" id="KW-1015">Disulfide bond</keyword>
<proteinExistence type="predicted"/>
<accession>A0A0B1RVD9</accession>
<feature type="binding site" evidence="7">
    <location>
        <position position="126"/>
    </location>
    <ligand>
        <name>Zn(2+)</name>
        <dbReference type="ChEBI" id="CHEBI:29105"/>
        <note>catalytic</note>
    </ligand>
</feature>
<dbReference type="PRINTS" id="PR00480">
    <property type="entry name" value="ASTACIN"/>
</dbReference>
<feature type="active site" evidence="7">
    <location>
        <position position="127"/>
    </location>
</feature>
<evidence type="ECO:0000259" key="9">
    <source>
        <dbReference type="PROSITE" id="PS51864"/>
    </source>
</evidence>
<evidence type="ECO:0000256" key="1">
    <source>
        <dbReference type="ARBA" id="ARBA00022670"/>
    </source>
</evidence>
<dbReference type="MEROPS" id="M12.310"/>
<dbReference type="Gene3D" id="3.40.390.10">
    <property type="entry name" value="Collagenase (Catalytic Domain)"/>
    <property type="match status" value="1"/>
</dbReference>
<evidence type="ECO:0000256" key="4">
    <source>
        <dbReference type="ARBA" id="ARBA00022833"/>
    </source>
</evidence>
<feature type="domain" description="Peptidase M12A" evidence="9">
    <location>
        <begin position="21"/>
        <end position="197"/>
    </location>
</feature>
<dbReference type="PROSITE" id="PS51864">
    <property type="entry name" value="ASTACIN"/>
    <property type="match status" value="1"/>
</dbReference>
<keyword evidence="1 7" id="KW-0645">Protease</keyword>
<feature type="non-terminal residue" evidence="10">
    <location>
        <position position="1"/>
    </location>
</feature>